<keyword evidence="2" id="KW-1003">Cell membrane</keyword>
<dbReference type="EMBL" id="JMGO02000005">
    <property type="protein sequence ID" value="KXU79943.1"/>
    <property type="molecule type" value="Genomic_DNA"/>
</dbReference>
<evidence type="ECO:0000256" key="2">
    <source>
        <dbReference type="ARBA" id="ARBA00022475"/>
    </source>
</evidence>
<feature type="domain" description="Major facilitator superfamily (MFS) profile" evidence="7">
    <location>
        <begin position="13"/>
        <end position="400"/>
    </location>
</feature>
<comment type="subcellular location">
    <subcellularLocation>
        <location evidence="1">Cell membrane</location>
        <topology evidence="1">Multi-pass membrane protein</topology>
    </subcellularLocation>
</comment>
<dbReference type="RefSeq" id="WP_026456190.1">
    <property type="nucleotide sequence ID" value="NZ_JAAKKI010000029.1"/>
</dbReference>
<evidence type="ECO:0000256" key="4">
    <source>
        <dbReference type="ARBA" id="ARBA00022989"/>
    </source>
</evidence>
<feature type="transmembrane region" description="Helical" evidence="6">
    <location>
        <begin position="257"/>
        <end position="277"/>
    </location>
</feature>
<dbReference type="PANTHER" id="PTHR43124:SF3">
    <property type="entry name" value="CHLORAMPHENICOL EFFLUX PUMP RV0191"/>
    <property type="match status" value="1"/>
</dbReference>
<feature type="transmembrane region" description="Helical" evidence="6">
    <location>
        <begin position="86"/>
        <end position="107"/>
    </location>
</feature>
<feature type="transmembrane region" description="Helical" evidence="6">
    <location>
        <begin position="12"/>
        <end position="34"/>
    </location>
</feature>
<feature type="transmembrane region" description="Helical" evidence="6">
    <location>
        <begin position="177"/>
        <end position="197"/>
    </location>
</feature>
<name>A0A175VHC0_AEREN</name>
<dbReference type="PROSITE" id="PS50850">
    <property type="entry name" value="MFS"/>
    <property type="match status" value="1"/>
</dbReference>
<keyword evidence="5 6" id="KW-0472">Membrane</keyword>
<reference evidence="8 9" key="1">
    <citation type="submission" date="2016-02" db="EMBL/GenBank/DDBJ databases">
        <title>Draft genome sequence of Aeromonas trota strain 1999lcr isolated from cerebrospinal fluid (CSF).</title>
        <authorList>
            <person name="Dallagassa C.B."/>
            <person name="Prediger K.C."/>
            <person name="Weiss V.A."/>
            <person name="Assis F.E."/>
            <person name="Baura V."/>
            <person name="Cruz L.M."/>
            <person name="Souza E.M."/>
            <person name="Pedrosa F.O."/>
            <person name="Fadel-Picheth C.M."/>
        </authorList>
    </citation>
    <scope>NUCLEOTIDE SEQUENCE [LARGE SCALE GENOMIC DNA]</scope>
    <source>
        <strain evidence="8 9">1999lcr</strain>
    </source>
</reference>
<gene>
    <name evidence="8" type="ORF">LCR_15185</name>
</gene>
<comment type="caution">
    <text evidence="8">The sequence shown here is derived from an EMBL/GenBank/DDBJ whole genome shotgun (WGS) entry which is preliminary data.</text>
</comment>
<feature type="transmembrane region" description="Helical" evidence="6">
    <location>
        <begin position="317"/>
        <end position="337"/>
    </location>
</feature>
<evidence type="ECO:0000313" key="8">
    <source>
        <dbReference type="EMBL" id="KXU79943.1"/>
    </source>
</evidence>
<feature type="transmembrane region" description="Helical" evidence="6">
    <location>
        <begin position="349"/>
        <end position="370"/>
    </location>
</feature>
<feature type="transmembrane region" description="Helical" evidence="6">
    <location>
        <begin position="113"/>
        <end position="135"/>
    </location>
</feature>
<proteinExistence type="predicted"/>
<dbReference type="Proteomes" id="UP000078435">
    <property type="component" value="Unassembled WGS sequence"/>
</dbReference>
<dbReference type="GO" id="GO:0005886">
    <property type="term" value="C:plasma membrane"/>
    <property type="evidence" value="ECO:0007669"/>
    <property type="project" value="UniProtKB-SubCell"/>
</dbReference>
<feature type="transmembrane region" description="Helical" evidence="6">
    <location>
        <begin position="54"/>
        <end position="74"/>
    </location>
</feature>
<dbReference type="CDD" id="cd17330">
    <property type="entry name" value="MFS_SLC46_TetA_like"/>
    <property type="match status" value="1"/>
</dbReference>
<dbReference type="Gene3D" id="1.20.1250.20">
    <property type="entry name" value="MFS general substrate transporter like domains"/>
    <property type="match status" value="1"/>
</dbReference>
<sequence>MEARKGQATLWVLVMTVTLAVAGFSLPSPVLAPLLLDPAQGMLTPDTSDWSRKVWLGVIMGLYPLFQLVGSPWLGKQSDRHGRKPVLTLCLIGVLAGYALMALGIAWRSLPLLLLSRIVEGFFNGNIAIVQAMAADLSTTKTKARSFAWINIGMNLGWVLGPMIGGYAAVISGDYSLAAWLAVAMTAINLLLAYWLLPNQAPAATRQQAPSLSFRELLLQPALLPYFMLTLLSYGAVQLYFTYFNVWLVERLAWDPVQLAQAAVLVSVPMMLGSWLGSRLARHWRGSSLGIVGHLVMAAGMLMFVLPTHWWGLALTFIPAGIGMSLGELATSVAISNRSHAEQQGQAMGIYRGLAVGSEILAVVVGSLVLLAGTEWPFYLAALCGVLCAAGFYGLRRRADRRQPVAAAPNRLEVQAE</sequence>
<evidence type="ECO:0000313" key="9">
    <source>
        <dbReference type="Proteomes" id="UP000078435"/>
    </source>
</evidence>
<evidence type="ECO:0000256" key="3">
    <source>
        <dbReference type="ARBA" id="ARBA00022692"/>
    </source>
</evidence>
<feature type="transmembrane region" description="Helical" evidence="6">
    <location>
        <begin position="289"/>
        <end position="311"/>
    </location>
</feature>
<dbReference type="Pfam" id="PF07690">
    <property type="entry name" value="MFS_1"/>
    <property type="match status" value="1"/>
</dbReference>
<organism evidence="8 9">
    <name type="scientific">Aeromonas enteropelogenes</name>
    <name type="common">Aeromonas trota</name>
    <dbReference type="NCBI Taxonomy" id="29489"/>
    <lineage>
        <taxon>Bacteria</taxon>
        <taxon>Pseudomonadati</taxon>
        <taxon>Pseudomonadota</taxon>
        <taxon>Gammaproteobacteria</taxon>
        <taxon>Aeromonadales</taxon>
        <taxon>Aeromonadaceae</taxon>
        <taxon>Aeromonas</taxon>
    </lineage>
</organism>
<dbReference type="InterPro" id="IPR011701">
    <property type="entry name" value="MFS"/>
</dbReference>
<dbReference type="InterPro" id="IPR050189">
    <property type="entry name" value="MFS_Efflux_Transporters"/>
</dbReference>
<dbReference type="InterPro" id="IPR020846">
    <property type="entry name" value="MFS_dom"/>
</dbReference>
<feature type="transmembrane region" description="Helical" evidence="6">
    <location>
        <begin position="217"/>
        <end position="237"/>
    </location>
</feature>
<accession>A0A175VHC0</accession>
<evidence type="ECO:0000256" key="1">
    <source>
        <dbReference type="ARBA" id="ARBA00004651"/>
    </source>
</evidence>
<keyword evidence="4 6" id="KW-1133">Transmembrane helix</keyword>
<dbReference type="AlphaFoldDB" id="A0A175VHC0"/>
<feature type="transmembrane region" description="Helical" evidence="6">
    <location>
        <begin position="376"/>
        <end position="395"/>
    </location>
</feature>
<protein>
    <submittedName>
        <fullName evidence="8">MFS transporter</fullName>
    </submittedName>
</protein>
<dbReference type="SUPFAM" id="SSF103473">
    <property type="entry name" value="MFS general substrate transporter"/>
    <property type="match status" value="1"/>
</dbReference>
<evidence type="ECO:0000256" key="6">
    <source>
        <dbReference type="SAM" id="Phobius"/>
    </source>
</evidence>
<dbReference type="PANTHER" id="PTHR43124">
    <property type="entry name" value="PURINE EFFLUX PUMP PBUE"/>
    <property type="match status" value="1"/>
</dbReference>
<keyword evidence="3 6" id="KW-0812">Transmembrane</keyword>
<feature type="transmembrane region" description="Helical" evidence="6">
    <location>
        <begin position="147"/>
        <end position="171"/>
    </location>
</feature>
<dbReference type="InterPro" id="IPR036259">
    <property type="entry name" value="MFS_trans_sf"/>
</dbReference>
<dbReference type="STRING" id="29489.VL01_13240"/>
<dbReference type="GO" id="GO:0022857">
    <property type="term" value="F:transmembrane transporter activity"/>
    <property type="evidence" value="ECO:0007669"/>
    <property type="project" value="InterPro"/>
</dbReference>
<evidence type="ECO:0000256" key="5">
    <source>
        <dbReference type="ARBA" id="ARBA00023136"/>
    </source>
</evidence>
<evidence type="ECO:0000259" key="7">
    <source>
        <dbReference type="PROSITE" id="PS50850"/>
    </source>
</evidence>
<dbReference type="OrthoDB" id="9814303at2"/>